<name>A0AA39V9M9_9LECA</name>
<organism evidence="2 3">
    <name type="scientific">Cladonia borealis</name>
    <dbReference type="NCBI Taxonomy" id="184061"/>
    <lineage>
        <taxon>Eukaryota</taxon>
        <taxon>Fungi</taxon>
        <taxon>Dikarya</taxon>
        <taxon>Ascomycota</taxon>
        <taxon>Pezizomycotina</taxon>
        <taxon>Lecanoromycetes</taxon>
        <taxon>OSLEUM clade</taxon>
        <taxon>Lecanoromycetidae</taxon>
        <taxon>Lecanorales</taxon>
        <taxon>Lecanorineae</taxon>
        <taxon>Cladoniaceae</taxon>
        <taxon>Cladonia</taxon>
    </lineage>
</organism>
<feature type="compositionally biased region" description="Basic residues" evidence="1">
    <location>
        <begin position="71"/>
        <end position="80"/>
    </location>
</feature>
<accession>A0AA39V9M9</accession>
<evidence type="ECO:0000313" key="2">
    <source>
        <dbReference type="EMBL" id="KAK0516000.1"/>
    </source>
</evidence>
<dbReference type="EMBL" id="JAFEKC020000003">
    <property type="protein sequence ID" value="KAK0516000.1"/>
    <property type="molecule type" value="Genomic_DNA"/>
</dbReference>
<evidence type="ECO:0000256" key="1">
    <source>
        <dbReference type="SAM" id="MobiDB-lite"/>
    </source>
</evidence>
<comment type="caution">
    <text evidence="2">The sequence shown here is derived from an EMBL/GenBank/DDBJ whole genome shotgun (WGS) entry which is preliminary data.</text>
</comment>
<dbReference type="AlphaFoldDB" id="A0AA39V9M9"/>
<sequence length="184" mass="20882">MPFSRLRQHLPWSYHNDPEKLAKLGREFPDEDPEKLDQALKDAKGNYIEAVRLIYASQAQRNASTSPKPNGPRRLRKPAHRQSVNSNSELVPKYTFVNHYQQPAPPFANIQFGQQPGHAPAQYPTAFEPLPPQLGYFSPQQLYAAPQYFHPGFSSPVPHMMPQWTNAPMPLSPLPPIPQQPVFP</sequence>
<evidence type="ECO:0000313" key="3">
    <source>
        <dbReference type="Proteomes" id="UP001166286"/>
    </source>
</evidence>
<protein>
    <submittedName>
        <fullName evidence="2">Uncharacterized protein</fullName>
    </submittedName>
</protein>
<keyword evidence="3" id="KW-1185">Reference proteome</keyword>
<feature type="compositionally biased region" description="Polar residues" evidence="1">
    <location>
        <begin position="58"/>
        <end position="68"/>
    </location>
</feature>
<proteinExistence type="predicted"/>
<dbReference type="Proteomes" id="UP001166286">
    <property type="component" value="Unassembled WGS sequence"/>
</dbReference>
<feature type="region of interest" description="Disordered" evidence="1">
    <location>
        <begin position="58"/>
        <end position="88"/>
    </location>
</feature>
<gene>
    <name evidence="2" type="ORF">JMJ35_002034</name>
</gene>
<reference evidence="2" key="1">
    <citation type="submission" date="2023-03" db="EMBL/GenBank/DDBJ databases">
        <title>Complete genome of Cladonia borealis.</title>
        <authorList>
            <person name="Park H."/>
        </authorList>
    </citation>
    <scope>NUCLEOTIDE SEQUENCE</scope>
    <source>
        <strain evidence="2">ANT050790</strain>
    </source>
</reference>